<proteinExistence type="predicted"/>
<dbReference type="AlphaFoldDB" id="A0A0L0FRZ0"/>
<accession>A0A0L0FRZ0</accession>
<dbReference type="eggNOG" id="ENOG502S9YV">
    <property type="taxonomic scope" value="Eukaryota"/>
</dbReference>
<sequence length="165" mass="18385">MMIAVGGNIYNCISLAVSTFEGEHARARANQLARYGNALNHVCFYTIGQVSQGQFLYLVQNRMLSPDEAEILGEFKGKMTNLLATWMLDTLETASREGTARRIDRATREIILEIRKNAALLQDMQVRKVAVWCGVVWCGWDWTGHGTRTMGAGAAGTLMDVELWV</sequence>
<name>A0A0L0FRZ0_9EUKA</name>
<evidence type="ECO:0000313" key="2">
    <source>
        <dbReference type="Proteomes" id="UP000054560"/>
    </source>
</evidence>
<reference evidence="1 2" key="1">
    <citation type="submission" date="2011-02" db="EMBL/GenBank/DDBJ databases">
        <title>The Genome Sequence of Sphaeroforma arctica JP610.</title>
        <authorList>
            <consortium name="The Broad Institute Genome Sequencing Platform"/>
            <person name="Russ C."/>
            <person name="Cuomo C."/>
            <person name="Young S.K."/>
            <person name="Zeng Q."/>
            <person name="Gargeya S."/>
            <person name="Alvarado L."/>
            <person name="Berlin A."/>
            <person name="Chapman S.B."/>
            <person name="Chen Z."/>
            <person name="Freedman E."/>
            <person name="Gellesch M."/>
            <person name="Goldberg J."/>
            <person name="Griggs A."/>
            <person name="Gujja S."/>
            <person name="Heilman E."/>
            <person name="Heiman D."/>
            <person name="Howarth C."/>
            <person name="Mehta T."/>
            <person name="Neiman D."/>
            <person name="Pearson M."/>
            <person name="Roberts A."/>
            <person name="Saif S."/>
            <person name="Shea T."/>
            <person name="Shenoy N."/>
            <person name="Sisk P."/>
            <person name="Stolte C."/>
            <person name="Sykes S."/>
            <person name="White J."/>
            <person name="Yandava C."/>
            <person name="Burger G."/>
            <person name="Gray M.W."/>
            <person name="Holland P.W.H."/>
            <person name="King N."/>
            <person name="Lang F.B.F."/>
            <person name="Roger A.J."/>
            <person name="Ruiz-Trillo I."/>
            <person name="Haas B."/>
            <person name="Nusbaum C."/>
            <person name="Birren B."/>
        </authorList>
    </citation>
    <scope>NUCLEOTIDE SEQUENCE [LARGE SCALE GENOMIC DNA]</scope>
    <source>
        <strain evidence="1 2">JP610</strain>
    </source>
</reference>
<dbReference type="Proteomes" id="UP000054560">
    <property type="component" value="Unassembled WGS sequence"/>
</dbReference>
<dbReference type="RefSeq" id="XP_014153427.1">
    <property type="nucleotide sequence ID" value="XM_014297952.1"/>
</dbReference>
<keyword evidence="2" id="KW-1185">Reference proteome</keyword>
<gene>
    <name evidence="1" type="ORF">SARC_08080</name>
</gene>
<protein>
    <submittedName>
        <fullName evidence="1">Uncharacterized protein</fullName>
    </submittedName>
</protein>
<dbReference type="GeneID" id="25908584"/>
<dbReference type="EMBL" id="KQ242289">
    <property type="protein sequence ID" value="KNC79525.1"/>
    <property type="molecule type" value="Genomic_DNA"/>
</dbReference>
<evidence type="ECO:0000313" key="1">
    <source>
        <dbReference type="EMBL" id="KNC79525.1"/>
    </source>
</evidence>
<organism evidence="1 2">
    <name type="scientific">Sphaeroforma arctica JP610</name>
    <dbReference type="NCBI Taxonomy" id="667725"/>
    <lineage>
        <taxon>Eukaryota</taxon>
        <taxon>Ichthyosporea</taxon>
        <taxon>Ichthyophonida</taxon>
        <taxon>Sphaeroforma</taxon>
    </lineage>
</organism>